<keyword evidence="3" id="KW-1185">Reference proteome</keyword>
<dbReference type="NCBIfam" id="TIGR04123">
    <property type="entry name" value="P_estr_lig_assc"/>
    <property type="match status" value="1"/>
</dbReference>
<dbReference type="PIRSF" id="PIRSF000887">
    <property type="entry name" value="Pesterase_MJ0037"/>
    <property type="match status" value="1"/>
</dbReference>
<sequence>MLARRHEAETFSAAAVIAGEEAVCDRRGALFFPAHGLLAVSDLHLEKGSAYARRGMMLPPYDTAETLTKLEAVIADFDPRIVVSLGDSFHDRVGSSLMPSIFRDRLERMMRCRDWLWVTGNHDPDAPDNLSGTSVTEVALGGLIFRHEPTAGQCAGEIAGHLHPGARIVRQGRSVRRPCFASDGLRMIMPAFGALTGSLNVLDRAYAGLFDWRAFRAHVLGSERVYALNRSVLFPG</sequence>
<dbReference type="Gene3D" id="3.60.21.10">
    <property type="match status" value="1"/>
</dbReference>
<gene>
    <name evidence="2" type="ORF">SAMN02982922_2055</name>
</gene>
<evidence type="ECO:0000259" key="1">
    <source>
        <dbReference type="Pfam" id="PF00149"/>
    </source>
</evidence>
<feature type="domain" description="Calcineurin-like phosphoesterase" evidence="1">
    <location>
        <begin position="38"/>
        <end position="126"/>
    </location>
</feature>
<dbReference type="Pfam" id="PF00149">
    <property type="entry name" value="Metallophos"/>
    <property type="match status" value="1"/>
</dbReference>
<dbReference type="Proteomes" id="UP000193083">
    <property type="component" value="Unassembled WGS sequence"/>
</dbReference>
<dbReference type="OrthoDB" id="9795838at2"/>
<dbReference type="RefSeq" id="WP_085464075.1">
    <property type="nucleotide sequence ID" value="NZ_FXBL01000004.1"/>
</dbReference>
<dbReference type="InterPro" id="IPR024173">
    <property type="entry name" value="Pesterase_MJ0037-like"/>
</dbReference>
<dbReference type="PANTHER" id="PTHR39323:SF1">
    <property type="entry name" value="BLR1149 PROTEIN"/>
    <property type="match status" value="1"/>
</dbReference>
<dbReference type="EMBL" id="FXBL01000004">
    <property type="protein sequence ID" value="SMH38470.1"/>
    <property type="molecule type" value="Genomic_DNA"/>
</dbReference>
<evidence type="ECO:0000313" key="2">
    <source>
        <dbReference type="EMBL" id="SMH38470.1"/>
    </source>
</evidence>
<dbReference type="InterPro" id="IPR026336">
    <property type="entry name" value="PdeM-like"/>
</dbReference>
<proteinExistence type="predicted"/>
<dbReference type="InterPro" id="IPR029052">
    <property type="entry name" value="Metallo-depent_PP-like"/>
</dbReference>
<dbReference type="AlphaFoldDB" id="A0A1X7NKU8"/>
<evidence type="ECO:0000313" key="3">
    <source>
        <dbReference type="Proteomes" id="UP000193083"/>
    </source>
</evidence>
<dbReference type="InterPro" id="IPR004843">
    <property type="entry name" value="Calcineurin-like_PHP"/>
</dbReference>
<dbReference type="PANTHER" id="PTHR39323">
    <property type="entry name" value="BLR1149 PROTEIN"/>
    <property type="match status" value="1"/>
</dbReference>
<name>A0A1X7NKU8_9HYPH</name>
<dbReference type="SUPFAM" id="SSF56300">
    <property type="entry name" value="Metallo-dependent phosphatases"/>
    <property type="match status" value="1"/>
</dbReference>
<dbReference type="GO" id="GO:0016787">
    <property type="term" value="F:hydrolase activity"/>
    <property type="evidence" value="ECO:0007669"/>
    <property type="project" value="InterPro"/>
</dbReference>
<reference evidence="3" key="1">
    <citation type="submission" date="2017-04" db="EMBL/GenBank/DDBJ databases">
        <authorList>
            <person name="Varghese N."/>
            <person name="Submissions S."/>
        </authorList>
    </citation>
    <scope>NUCLEOTIDE SEQUENCE [LARGE SCALE GENOMIC DNA]</scope>
    <source>
        <strain evidence="3">B5P</strain>
    </source>
</reference>
<organism evidence="2 3">
    <name type="scientific">Mesorhizobium australicum</name>
    <dbReference type="NCBI Taxonomy" id="536018"/>
    <lineage>
        <taxon>Bacteria</taxon>
        <taxon>Pseudomonadati</taxon>
        <taxon>Pseudomonadota</taxon>
        <taxon>Alphaproteobacteria</taxon>
        <taxon>Hyphomicrobiales</taxon>
        <taxon>Phyllobacteriaceae</taxon>
        <taxon>Mesorhizobium</taxon>
    </lineage>
</organism>
<accession>A0A1X7NKU8</accession>
<protein>
    <submittedName>
        <fullName evidence="2">Putative phosphoesterase</fullName>
    </submittedName>
</protein>